<evidence type="ECO:0000313" key="2">
    <source>
        <dbReference type="EMBL" id="CBI82353.1"/>
    </source>
</evidence>
<sequence>MDESPLRSLARSAKPLQKQDTLKKQEELGKSR</sequence>
<accession>E6YZR5</accession>
<protein>
    <submittedName>
        <fullName evidence="2">Chaperone protein htpG</fullName>
    </submittedName>
</protein>
<evidence type="ECO:0000256" key="1">
    <source>
        <dbReference type="SAM" id="MobiDB-lite"/>
    </source>
</evidence>
<feature type="region of interest" description="Disordered" evidence="1">
    <location>
        <begin position="1"/>
        <end position="32"/>
    </location>
</feature>
<dbReference type="EMBL" id="FN645509">
    <property type="protein sequence ID" value="CBI82353.1"/>
    <property type="molecule type" value="Genomic_DNA"/>
</dbReference>
<proteinExistence type="predicted"/>
<feature type="compositionally biased region" description="Basic and acidic residues" evidence="1">
    <location>
        <begin position="20"/>
        <end position="32"/>
    </location>
</feature>
<reference evidence="2" key="1">
    <citation type="journal article" date="2011" name="PLoS Genet.">
        <title>Parallel evolution of a type IV secretion system in radiating lineages of the host-restricted bacterial pathogen Bartonella.</title>
        <authorList>
            <person name="Engel P."/>
            <person name="Salzburger W."/>
            <person name="Liesch M."/>
            <person name="Chang C.C."/>
            <person name="Maruyama S."/>
            <person name="Lanz C."/>
            <person name="Calteau A."/>
            <person name="Lajus A."/>
            <person name="Medigue C."/>
            <person name="Schuster S.C."/>
            <person name="Dehio C."/>
        </authorList>
    </citation>
    <scope>NUCLEOTIDE SEQUENCE</scope>
    <source>
        <strain evidence="2">R1</strain>
    </source>
</reference>
<dbReference type="AlphaFoldDB" id="E6YZR5"/>
<name>E6YZR5_BARSR</name>
<gene>
    <name evidence="2" type="ORF">B11C_40208</name>
</gene>
<organism evidence="2">
    <name type="scientific">Bartonella schoenbuchensis (strain DSM 13525 / NCTC 13165 / R1)</name>
    <dbReference type="NCBI Taxonomy" id="687861"/>
    <lineage>
        <taxon>Bacteria</taxon>
        <taxon>Pseudomonadati</taxon>
        <taxon>Pseudomonadota</taxon>
        <taxon>Alphaproteobacteria</taxon>
        <taxon>Hyphomicrobiales</taxon>
        <taxon>Bartonellaceae</taxon>
        <taxon>Bartonella</taxon>
    </lineage>
</organism>